<protein>
    <submittedName>
        <fullName evidence="1">Uncharacterized protein</fullName>
    </submittedName>
</protein>
<dbReference type="STRING" id="428990.SAMN06295987_11036"/>
<proteinExistence type="predicted"/>
<evidence type="ECO:0000313" key="2">
    <source>
        <dbReference type="Proteomes" id="UP000190989"/>
    </source>
</evidence>
<evidence type="ECO:0000313" key="1">
    <source>
        <dbReference type="EMBL" id="SLK09718.1"/>
    </source>
</evidence>
<dbReference type="AlphaFoldDB" id="A0A1U6INX9"/>
<organism evidence="1 2">
    <name type="scientific">Novosphingobium mathurense</name>
    <dbReference type="NCBI Taxonomy" id="428990"/>
    <lineage>
        <taxon>Bacteria</taxon>
        <taxon>Pseudomonadati</taxon>
        <taxon>Pseudomonadota</taxon>
        <taxon>Alphaproteobacteria</taxon>
        <taxon>Sphingomonadales</taxon>
        <taxon>Sphingomonadaceae</taxon>
        <taxon>Novosphingobium</taxon>
    </lineage>
</organism>
<accession>A0A1U6INX9</accession>
<dbReference type="Proteomes" id="UP000190989">
    <property type="component" value="Unassembled WGS sequence"/>
</dbReference>
<reference evidence="2" key="1">
    <citation type="submission" date="2017-02" db="EMBL/GenBank/DDBJ databases">
        <authorList>
            <person name="Varghese N."/>
            <person name="Submissions S."/>
        </authorList>
    </citation>
    <scope>NUCLEOTIDE SEQUENCE [LARGE SCALE GENOMIC DNA]</scope>
    <source>
        <strain evidence="2">SM117</strain>
    </source>
</reference>
<sequence length="66" mass="7062">MSSRTRVVTAQLTVLRAQHIEFVAQAHEPPARHEAGIQEQGLADEGEDAAQFAGVAGAIRGYPPPR</sequence>
<name>A0A1U6INX9_9SPHN</name>
<keyword evidence="2" id="KW-1185">Reference proteome</keyword>
<dbReference type="EMBL" id="FVZE01000010">
    <property type="protein sequence ID" value="SLK09718.1"/>
    <property type="molecule type" value="Genomic_DNA"/>
</dbReference>
<gene>
    <name evidence="1" type="ORF">SAMN06295987_11036</name>
</gene>